<dbReference type="PROSITE" id="PS51384">
    <property type="entry name" value="FAD_FR"/>
    <property type="match status" value="1"/>
</dbReference>
<keyword evidence="12 13" id="KW-0503">Monooxygenase</keyword>
<dbReference type="InterPro" id="IPR029039">
    <property type="entry name" value="Flavoprotein-like_sf"/>
</dbReference>
<evidence type="ECO:0000256" key="7">
    <source>
        <dbReference type="ARBA" id="ARBA00022723"/>
    </source>
</evidence>
<keyword evidence="11 13" id="KW-0408">Iron</keyword>
<dbReference type="InterPro" id="IPR023206">
    <property type="entry name" value="Bifunctional_P450_P450_red"/>
</dbReference>
<dbReference type="STRING" id="937218.SAMN06297251_12160"/>
<dbReference type="RefSeq" id="WP_084411958.1">
    <property type="nucleotide sequence ID" value="NZ_FWXR01000021.1"/>
</dbReference>
<name>A0A1W2E560_9HYPH</name>
<dbReference type="GO" id="GO:0005829">
    <property type="term" value="C:cytosol"/>
    <property type="evidence" value="ECO:0007669"/>
    <property type="project" value="TreeGrafter"/>
</dbReference>
<dbReference type="SUPFAM" id="SSF48264">
    <property type="entry name" value="Cytochrome P450"/>
    <property type="match status" value="1"/>
</dbReference>
<dbReference type="PRINTS" id="PR00385">
    <property type="entry name" value="P450"/>
</dbReference>
<dbReference type="InterPro" id="IPR017938">
    <property type="entry name" value="Riboflavin_synthase-like_b-brl"/>
</dbReference>
<evidence type="ECO:0000256" key="1">
    <source>
        <dbReference type="ARBA" id="ARBA00001971"/>
    </source>
</evidence>
<evidence type="ECO:0000256" key="4">
    <source>
        <dbReference type="ARBA" id="ARBA00022617"/>
    </source>
</evidence>
<dbReference type="Gene3D" id="3.40.50.360">
    <property type="match status" value="1"/>
</dbReference>
<dbReference type="InterPro" id="IPR008254">
    <property type="entry name" value="Flavodoxin/NO_synth"/>
</dbReference>
<dbReference type="InterPro" id="IPR001128">
    <property type="entry name" value="Cyt_P450"/>
</dbReference>
<evidence type="ECO:0000256" key="9">
    <source>
        <dbReference type="ARBA" id="ARBA00022857"/>
    </source>
</evidence>
<dbReference type="AlphaFoldDB" id="A0A1W2E560"/>
<evidence type="ECO:0000256" key="3">
    <source>
        <dbReference type="ARBA" id="ARBA00022448"/>
    </source>
</evidence>
<keyword evidence="10 13" id="KW-0560">Oxidoreductase</keyword>
<dbReference type="SUPFAM" id="SSF52218">
    <property type="entry name" value="Flavoproteins"/>
    <property type="match status" value="1"/>
</dbReference>
<keyword evidence="18" id="KW-1185">Reference proteome</keyword>
<protein>
    <recommendedName>
        <fullName evidence="13">Bifunctional cytochrome P450/NADPH--P450 reductase</fullName>
    </recommendedName>
    <domain>
        <recommendedName>
            <fullName evidence="13">Cytochrome P450</fullName>
            <ecNumber evidence="13">1.14.14.1</ecNumber>
        </recommendedName>
    </domain>
    <domain>
        <recommendedName>
            <fullName evidence="13">NADPH--cytochrome P450 reductase</fullName>
            <ecNumber evidence="13">1.6.2.4</ecNumber>
        </recommendedName>
    </domain>
</protein>
<dbReference type="InterPro" id="IPR002401">
    <property type="entry name" value="Cyt_P450_E_grp-I"/>
</dbReference>
<keyword evidence="7 13" id="KW-0479">Metal-binding</keyword>
<keyword evidence="5 13" id="KW-0285">Flavoprotein</keyword>
<dbReference type="Pfam" id="PF00175">
    <property type="entry name" value="NAD_binding_1"/>
    <property type="match status" value="1"/>
</dbReference>
<evidence type="ECO:0000313" key="18">
    <source>
        <dbReference type="Proteomes" id="UP000192656"/>
    </source>
</evidence>
<evidence type="ECO:0000313" key="17">
    <source>
        <dbReference type="EMBL" id="SMD04961.1"/>
    </source>
</evidence>
<dbReference type="EC" id="1.14.14.1" evidence="13"/>
<sequence>MSHVIPRPKGLPLIGNLAEIDPEAPVQSIIRLAKTNGPLFRLEILGNSLVIVGSQALANELCDETRFQKALHRPLEEARTVAGDGLFTAYDEEPNWGKAHRLLMPAFGPLGLRSMFDRMLDIAEQMMTRWERFGDGAVIDVADNMTRLTLDTIALSAFDFRFNSFYQSELHPFVNAMSRALEESGRRARLPHGVGRLNLLRNRLFEADTRVLREVADRLIEERIRDPRLGERGDLLDRMLTARDLETGETLSRENVGYQMITFLVAGHETTSGLLSFATWLLLKHPETLAKARAHVDRVLGGATPGFEDIGRLSYLEQILEETLRLWPTAPAFGVHARETTTIGGRYKVTPEDVLLILTPVLHRDPAVWEAPGEFRPERFAPDRAAKLPPHAWKPFGNGQRACIGRGFAMQEAVLVLALMLQRFDITLADADYKLVVSETLTLKPKGLRIHARRRDTGDRPVALTHSPHPTEALAPVASAEPAAPQADLGPLTVLYGSNSGTSEAFAQRIAGEAAARGYQATPAPMDQYAEGLPKDGPLILVTASYEGQPPANAGQFLAAIEALPAGALTGRRFAVFGCGNRQWARTYQAIPKRVEKALSKAGADPLLPRGEGDAAGNIFGDFESWFGALWPALAAAEGRQASGGDLASLNVEIRSGIRERALKLDEMQRATVVANRELVDMTKEGARSKRHIEIALPAGMRYRAGDYLAVLASNPPQTVRRVLSRFSLAPDTEIVIKSAPGVSSLLPVDRPVAAETLFADYLELQQPATAGQVAALVEAIACPPEREAAQRLSGPEVYSPEILDKRVTLLDLLERFSSADFALGDFIAAMPPMRARQYSIASSPLVDAARCALTVSVLSAPARGGAHRYEGVASTFLARLAEGDSFGATVRPSQVGFHLPEDPTLPIIMVCAGSGIAPFRGFIEERAALQQAGTAIGPALLFFGVRDPETDFLYRDELERWQDDGVIDLRMAFSERPVDGVAYSQDAIWRDRTEIADLFRAEGRVFVCGDGTRMAASVRDTFLRIYQEAMNVSREAAEAWAEEIEREATRYVADVFG</sequence>
<dbReference type="PANTHER" id="PTHR19384:SF127">
    <property type="entry name" value="BIFUNCTIONAL CYTOCHROME P450_NADPH--P450 REDUCTASE"/>
    <property type="match status" value="1"/>
</dbReference>
<keyword evidence="4 13" id="KW-0349">Heme</keyword>
<organism evidence="17 18">
    <name type="scientific">Fulvimarina manganoxydans</name>
    <dbReference type="NCBI Taxonomy" id="937218"/>
    <lineage>
        <taxon>Bacteria</taxon>
        <taxon>Pseudomonadati</taxon>
        <taxon>Pseudomonadota</taxon>
        <taxon>Alphaproteobacteria</taxon>
        <taxon>Hyphomicrobiales</taxon>
        <taxon>Aurantimonadaceae</taxon>
        <taxon>Fulvimarina</taxon>
    </lineage>
</organism>
<dbReference type="EMBL" id="FWXR01000021">
    <property type="protein sequence ID" value="SMD04961.1"/>
    <property type="molecule type" value="Genomic_DNA"/>
</dbReference>
<dbReference type="InterPro" id="IPR003097">
    <property type="entry name" value="CysJ-like_FAD-binding"/>
</dbReference>
<dbReference type="SUPFAM" id="SSF63380">
    <property type="entry name" value="Riboflavin synthase domain-like"/>
    <property type="match status" value="1"/>
</dbReference>
<dbReference type="FunFam" id="1.10.630.10:FF:000040">
    <property type="entry name" value="Bifunctional cytochrome P450/NADPH--P450 reductase"/>
    <property type="match status" value="1"/>
</dbReference>
<feature type="binding site" description="axial binding residue" evidence="14">
    <location>
        <position position="403"/>
    </location>
    <ligand>
        <name>heme</name>
        <dbReference type="ChEBI" id="CHEBI:30413"/>
    </ligand>
    <ligandPart>
        <name>Fe</name>
        <dbReference type="ChEBI" id="CHEBI:18248"/>
    </ligandPart>
</feature>
<accession>A0A1W2E560</accession>
<keyword evidence="8 13" id="KW-0274">FAD</keyword>
<dbReference type="PRINTS" id="PR00463">
    <property type="entry name" value="EP450I"/>
</dbReference>
<dbReference type="InterPro" id="IPR023173">
    <property type="entry name" value="NADPH_Cyt_P450_Rdtase_alpha"/>
</dbReference>
<dbReference type="GO" id="GO:0070330">
    <property type="term" value="F:aromatase activity"/>
    <property type="evidence" value="ECO:0007669"/>
    <property type="project" value="UniProtKB-UniRule"/>
</dbReference>
<dbReference type="SUPFAM" id="SSF52343">
    <property type="entry name" value="Ferredoxin reductase-like, C-terminal NADP-linked domain"/>
    <property type="match status" value="1"/>
</dbReference>
<dbReference type="Gene3D" id="2.40.30.10">
    <property type="entry name" value="Translation factors"/>
    <property type="match status" value="1"/>
</dbReference>
<dbReference type="Pfam" id="PF00258">
    <property type="entry name" value="Flavodoxin_1"/>
    <property type="match status" value="1"/>
</dbReference>
<dbReference type="PANTHER" id="PTHR19384">
    <property type="entry name" value="NITRIC OXIDE SYNTHASE-RELATED"/>
    <property type="match status" value="1"/>
</dbReference>
<dbReference type="Pfam" id="PF00667">
    <property type="entry name" value="FAD_binding_1"/>
    <property type="match status" value="1"/>
</dbReference>
<evidence type="ECO:0000256" key="12">
    <source>
        <dbReference type="ARBA" id="ARBA00023033"/>
    </source>
</evidence>
<keyword evidence="13" id="KW-0249">Electron transport</keyword>
<dbReference type="PIRSF" id="PIRSF000209">
    <property type="entry name" value="Bifunctional_P450_P450R"/>
    <property type="match status" value="1"/>
</dbReference>
<dbReference type="CDD" id="cd11068">
    <property type="entry name" value="CYP120A1"/>
    <property type="match status" value="1"/>
</dbReference>
<dbReference type="Gene3D" id="3.40.50.80">
    <property type="entry name" value="Nucleotide-binding domain of ferredoxin-NADP reductase (FNR) module"/>
    <property type="match status" value="1"/>
</dbReference>
<dbReference type="GO" id="GO:0005506">
    <property type="term" value="F:iron ion binding"/>
    <property type="evidence" value="ECO:0007669"/>
    <property type="project" value="UniProtKB-UniRule"/>
</dbReference>
<dbReference type="PROSITE" id="PS50902">
    <property type="entry name" value="FLAVODOXIN_LIKE"/>
    <property type="match status" value="1"/>
</dbReference>
<dbReference type="PROSITE" id="PS00086">
    <property type="entry name" value="CYTOCHROME_P450"/>
    <property type="match status" value="1"/>
</dbReference>
<comment type="cofactor">
    <cofactor evidence="1 13 14">
        <name>heme</name>
        <dbReference type="ChEBI" id="CHEBI:30413"/>
    </cofactor>
</comment>
<evidence type="ECO:0000256" key="13">
    <source>
        <dbReference type="PIRNR" id="PIRNR000209"/>
    </source>
</evidence>
<dbReference type="OrthoDB" id="9764248at2"/>
<evidence type="ECO:0000256" key="6">
    <source>
        <dbReference type="ARBA" id="ARBA00022643"/>
    </source>
</evidence>
<comment type="similarity">
    <text evidence="2 13">In the N-terminal section; belongs to the cytochrome P450 family.</text>
</comment>
<dbReference type="InterPro" id="IPR017927">
    <property type="entry name" value="FAD-bd_FR_type"/>
</dbReference>
<evidence type="ECO:0000259" key="15">
    <source>
        <dbReference type="PROSITE" id="PS50902"/>
    </source>
</evidence>
<gene>
    <name evidence="17" type="ORF">SAMN06297251_12160</name>
</gene>
<evidence type="ECO:0000256" key="11">
    <source>
        <dbReference type="ARBA" id="ARBA00023004"/>
    </source>
</evidence>
<dbReference type="EC" id="1.6.2.4" evidence="13"/>
<comment type="cofactor">
    <cofactor evidence="13">
        <name>FAD</name>
        <dbReference type="ChEBI" id="CHEBI:57692"/>
    </cofactor>
    <cofactor evidence="13">
        <name>FMN</name>
        <dbReference type="ChEBI" id="CHEBI:58210"/>
    </cofactor>
</comment>
<dbReference type="InterPro" id="IPR039261">
    <property type="entry name" value="FNR_nucleotide-bd"/>
</dbReference>
<dbReference type="Gene3D" id="1.20.990.10">
    <property type="entry name" value="NADPH-cytochrome p450 Reductase, Chain A, domain 3"/>
    <property type="match status" value="1"/>
</dbReference>
<keyword evidence="6 13" id="KW-0288">FMN</keyword>
<comment type="catalytic activity">
    <reaction evidence="13">
        <text>an organic molecule + reduced [NADPH--hemoprotein reductase] + O2 = an alcohol + oxidized [NADPH--hemoprotein reductase] + H2O + H(+)</text>
        <dbReference type="Rhea" id="RHEA:17149"/>
        <dbReference type="Rhea" id="RHEA-COMP:11964"/>
        <dbReference type="Rhea" id="RHEA-COMP:11965"/>
        <dbReference type="ChEBI" id="CHEBI:15377"/>
        <dbReference type="ChEBI" id="CHEBI:15378"/>
        <dbReference type="ChEBI" id="CHEBI:15379"/>
        <dbReference type="ChEBI" id="CHEBI:30879"/>
        <dbReference type="ChEBI" id="CHEBI:57618"/>
        <dbReference type="ChEBI" id="CHEBI:58210"/>
        <dbReference type="ChEBI" id="CHEBI:142491"/>
        <dbReference type="EC" id="1.14.14.1"/>
    </reaction>
</comment>
<dbReference type="InterPro" id="IPR001433">
    <property type="entry name" value="OxRdtase_FAD/NAD-bd"/>
</dbReference>
<dbReference type="Gene3D" id="1.10.630.10">
    <property type="entry name" value="Cytochrome P450"/>
    <property type="match status" value="1"/>
</dbReference>
<dbReference type="Proteomes" id="UP000192656">
    <property type="component" value="Unassembled WGS sequence"/>
</dbReference>
<evidence type="ECO:0000256" key="2">
    <source>
        <dbReference type="ARBA" id="ARBA00010018"/>
    </source>
</evidence>
<proteinExistence type="inferred from homology"/>
<dbReference type="GO" id="GO:0020037">
    <property type="term" value="F:heme binding"/>
    <property type="evidence" value="ECO:0007669"/>
    <property type="project" value="UniProtKB-UniRule"/>
</dbReference>
<comment type="catalytic activity">
    <reaction evidence="13">
        <text>2 oxidized [cytochrome P450] + NADPH = 2 reduced [cytochrome P450] + NADP(+) + H(+)</text>
        <dbReference type="Rhea" id="RHEA:24040"/>
        <dbReference type="Rhea" id="RHEA-COMP:14627"/>
        <dbReference type="Rhea" id="RHEA-COMP:14628"/>
        <dbReference type="ChEBI" id="CHEBI:15378"/>
        <dbReference type="ChEBI" id="CHEBI:55376"/>
        <dbReference type="ChEBI" id="CHEBI:57783"/>
        <dbReference type="ChEBI" id="CHEBI:58349"/>
        <dbReference type="ChEBI" id="CHEBI:60344"/>
        <dbReference type="EC" id="1.6.2.4"/>
    </reaction>
</comment>
<evidence type="ECO:0000256" key="8">
    <source>
        <dbReference type="ARBA" id="ARBA00022827"/>
    </source>
</evidence>
<evidence type="ECO:0000256" key="14">
    <source>
        <dbReference type="PIRSR" id="PIRSR000209-1"/>
    </source>
</evidence>
<feature type="domain" description="Flavodoxin-like" evidence="15">
    <location>
        <begin position="492"/>
        <end position="631"/>
    </location>
</feature>
<dbReference type="InterPro" id="IPR036396">
    <property type="entry name" value="Cyt_P450_sf"/>
</dbReference>
<evidence type="ECO:0000256" key="5">
    <source>
        <dbReference type="ARBA" id="ARBA00022630"/>
    </source>
</evidence>
<reference evidence="17 18" key="1">
    <citation type="submission" date="2017-04" db="EMBL/GenBank/DDBJ databases">
        <authorList>
            <person name="Afonso C.L."/>
            <person name="Miller P.J."/>
            <person name="Scott M.A."/>
            <person name="Spackman E."/>
            <person name="Goraichik I."/>
            <person name="Dimitrov K.M."/>
            <person name="Suarez D.L."/>
            <person name="Swayne D.E."/>
        </authorList>
    </citation>
    <scope>NUCLEOTIDE SEQUENCE [LARGE SCALE GENOMIC DNA]</scope>
    <source>
        <strain evidence="17 18">CGMCC 1.10972</strain>
    </source>
</reference>
<dbReference type="GO" id="GO:0010181">
    <property type="term" value="F:FMN binding"/>
    <property type="evidence" value="ECO:0007669"/>
    <property type="project" value="UniProtKB-UniRule"/>
</dbReference>
<dbReference type="InterPro" id="IPR017972">
    <property type="entry name" value="Cyt_P450_CS"/>
</dbReference>
<dbReference type="Pfam" id="PF00067">
    <property type="entry name" value="p450"/>
    <property type="match status" value="1"/>
</dbReference>
<dbReference type="GO" id="GO:0003958">
    <property type="term" value="F:NADPH-hemoprotein reductase activity"/>
    <property type="evidence" value="ECO:0007669"/>
    <property type="project" value="UniProtKB-UniRule"/>
</dbReference>
<feature type="domain" description="FAD-binding FR-type" evidence="16">
    <location>
        <begin position="666"/>
        <end position="901"/>
    </location>
</feature>
<keyword evidence="9 13" id="KW-0521">NADP</keyword>
<keyword evidence="3 13" id="KW-0813">Transport</keyword>
<evidence type="ECO:0000259" key="16">
    <source>
        <dbReference type="PROSITE" id="PS51384"/>
    </source>
</evidence>
<evidence type="ECO:0000256" key="10">
    <source>
        <dbReference type="ARBA" id="ARBA00023002"/>
    </source>
</evidence>
<dbReference type="CDD" id="cd06206">
    <property type="entry name" value="bifunctional_CYPOR"/>
    <property type="match status" value="1"/>
</dbReference>
<dbReference type="GO" id="GO:0050660">
    <property type="term" value="F:flavin adenine dinucleotide binding"/>
    <property type="evidence" value="ECO:0007669"/>
    <property type="project" value="TreeGrafter"/>
</dbReference>